<dbReference type="SMART" id="SM00822">
    <property type="entry name" value="PKS_KR"/>
    <property type="match status" value="1"/>
</dbReference>
<evidence type="ECO:0000256" key="2">
    <source>
        <dbReference type="ARBA" id="ARBA00023002"/>
    </source>
</evidence>
<dbReference type="Proteomes" id="UP001612915">
    <property type="component" value="Unassembled WGS sequence"/>
</dbReference>
<dbReference type="PANTHER" id="PTHR44196">
    <property type="entry name" value="DEHYDROGENASE/REDUCTASE SDR FAMILY MEMBER 7B"/>
    <property type="match status" value="1"/>
</dbReference>
<dbReference type="PRINTS" id="PR00081">
    <property type="entry name" value="GDHRDH"/>
</dbReference>
<feature type="domain" description="Ketoreductase" evidence="4">
    <location>
        <begin position="6"/>
        <end position="187"/>
    </location>
</feature>
<dbReference type="InterPro" id="IPR036291">
    <property type="entry name" value="NAD(P)-bd_dom_sf"/>
</dbReference>
<dbReference type="InterPro" id="IPR057326">
    <property type="entry name" value="KR_dom"/>
</dbReference>
<dbReference type="Pfam" id="PF00106">
    <property type="entry name" value="adh_short"/>
    <property type="match status" value="1"/>
</dbReference>
<organism evidence="5 6">
    <name type="scientific">Spongisporangium articulatum</name>
    <dbReference type="NCBI Taxonomy" id="3362603"/>
    <lineage>
        <taxon>Bacteria</taxon>
        <taxon>Bacillati</taxon>
        <taxon>Actinomycetota</taxon>
        <taxon>Actinomycetes</taxon>
        <taxon>Kineosporiales</taxon>
        <taxon>Kineosporiaceae</taxon>
        <taxon>Spongisporangium</taxon>
    </lineage>
</organism>
<sequence>MTFLPSRALVTGASSGIGLAFARRLAARDCDLVLVARRGERLEALADELTAAHGVRCQVIAFDLSVEHPGHRLLEQVGGEVDLVVNNAGFAVQGPFVEGEPGELVRVIAVDVRAVVDICRAFLPGMVERGGGSILNVSSTTAFQPVPSLAVYAAAKAFVVSFSQALWEETRRHGVTVLSLAPGPTRTEFFDVIGDEASVFGRFQTPDQVAAAGLRALDRRRTPPSVVSGAGNAVVARLVRVVPARVLTPVLAGMLRRAKASS</sequence>
<evidence type="ECO:0000259" key="4">
    <source>
        <dbReference type="SMART" id="SM00822"/>
    </source>
</evidence>
<keyword evidence="2 5" id="KW-0560">Oxidoreductase</keyword>
<protein>
    <submittedName>
        <fullName evidence="5">SDR family NAD(P)-dependent oxidoreductase</fullName>
        <ecNumber evidence="5">1.-.-.-</ecNumber>
    </submittedName>
</protein>
<keyword evidence="6" id="KW-1185">Reference proteome</keyword>
<dbReference type="RefSeq" id="WP_398277267.1">
    <property type="nucleotide sequence ID" value="NZ_JBITLV010000002.1"/>
</dbReference>
<dbReference type="EC" id="1.-.-.-" evidence="5"/>
<dbReference type="PIRSF" id="PIRSF000126">
    <property type="entry name" value="11-beta-HSD1"/>
    <property type="match status" value="1"/>
</dbReference>
<accession>A0ABW8AKC8</accession>
<dbReference type="CDD" id="cd05233">
    <property type="entry name" value="SDR_c"/>
    <property type="match status" value="1"/>
</dbReference>
<dbReference type="GO" id="GO:0016491">
    <property type="term" value="F:oxidoreductase activity"/>
    <property type="evidence" value="ECO:0007669"/>
    <property type="project" value="UniProtKB-KW"/>
</dbReference>
<proteinExistence type="inferred from homology"/>
<dbReference type="PRINTS" id="PR00080">
    <property type="entry name" value="SDRFAMILY"/>
</dbReference>
<comment type="similarity">
    <text evidence="1 3">Belongs to the short-chain dehydrogenases/reductases (SDR) family.</text>
</comment>
<dbReference type="PANTHER" id="PTHR44196:SF2">
    <property type="entry name" value="SHORT-CHAIN DEHYDROGENASE-RELATED"/>
    <property type="match status" value="1"/>
</dbReference>
<evidence type="ECO:0000313" key="6">
    <source>
        <dbReference type="Proteomes" id="UP001612915"/>
    </source>
</evidence>
<dbReference type="EMBL" id="JBITLV010000002">
    <property type="protein sequence ID" value="MFI7586811.1"/>
    <property type="molecule type" value="Genomic_DNA"/>
</dbReference>
<gene>
    <name evidence="5" type="ORF">ACIB24_07025</name>
</gene>
<evidence type="ECO:0000256" key="1">
    <source>
        <dbReference type="ARBA" id="ARBA00006484"/>
    </source>
</evidence>
<name>A0ABW8AKC8_9ACTN</name>
<evidence type="ECO:0000256" key="3">
    <source>
        <dbReference type="RuleBase" id="RU000363"/>
    </source>
</evidence>
<reference evidence="5 6" key="1">
    <citation type="submission" date="2024-10" db="EMBL/GenBank/DDBJ databases">
        <title>The Natural Products Discovery Center: Release of the First 8490 Sequenced Strains for Exploring Actinobacteria Biosynthetic Diversity.</title>
        <authorList>
            <person name="Kalkreuter E."/>
            <person name="Kautsar S.A."/>
            <person name="Yang D."/>
            <person name="Bader C.D."/>
            <person name="Teijaro C.N."/>
            <person name="Fluegel L."/>
            <person name="Davis C.M."/>
            <person name="Simpson J.R."/>
            <person name="Lauterbach L."/>
            <person name="Steele A.D."/>
            <person name="Gui C."/>
            <person name="Meng S."/>
            <person name="Li G."/>
            <person name="Viehrig K."/>
            <person name="Ye F."/>
            <person name="Su P."/>
            <person name="Kiefer A.F."/>
            <person name="Nichols A."/>
            <person name="Cepeda A.J."/>
            <person name="Yan W."/>
            <person name="Fan B."/>
            <person name="Jiang Y."/>
            <person name="Adhikari A."/>
            <person name="Zheng C.-J."/>
            <person name="Schuster L."/>
            <person name="Cowan T.M."/>
            <person name="Smanski M.J."/>
            <person name="Chevrette M.G."/>
            <person name="De Carvalho L.P.S."/>
            <person name="Shen B."/>
        </authorList>
    </citation>
    <scope>NUCLEOTIDE SEQUENCE [LARGE SCALE GENOMIC DNA]</scope>
    <source>
        <strain evidence="5 6">NPDC049639</strain>
    </source>
</reference>
<evidence type="ECO:0000313" key="5">
    <source>
        <dbReference type="EMBL" id="MFI7586811.1"/>
    </source>
</evidence>
<dbReference type="InterPro" id="IPR002347">
    <property type="entry name" value="SDR_fam"/>
</dbReference>
<comment type="caution">
    <text evidence="5">The sequence shown here is derived from an EMBL/GenBank/DDBJ whole genome shotgun (WGS) entry which is preliminary data.</text>
</comment>
<dbReference type="Gene3D" id="3.40.50.720">
    <property type="entry name" value="NAD(P)-binding Rossmann-like Domain"/>
    <property type="match status" value="1"/>
</dbReference>
<dbReference type="SUPFAM" id="SSF51735">
    <property type="entry name" value="NAD(P)-binding Rossmann-fold domains"/>
    <property type="match status" value="1"/>
</dbReference>